<name>A0A4Y7T993_COPMI</name>
<keyword evidence="3" id="KW-1185">Reference proteome</keyword>
<dbReference type="Proteomes" id="UP000298030">
    <property type="component" value="Unassembled WGS sequence"/>
</dbReference>
<organism evidence="2 3">
    <name type="scientific">Coprinellus micaceus</name>
    <name type="common">Glistening ink-cap mushroom</name>
    <name type="synonym">Coprinus micaceus</name>
    <dbReference type="NCBI Taxonomy" id="71717"/>
    <lineage>
        <taxon>Eukaryota</taxon>
        <taxon>Fungi</taxon>
        <taxon>Dikarya</taxon>
        <taxon>Basidiomycota</taxon>
        <taxon>Agaricomycotina</taxon>
        <taxon>Agaricomycetes</taxon>
        <taxon>Agaricomycetidae</taxon>
        <taxon>Agaricales</taxon>
        <taxon>Agaricineae</taxon>
        <taxon>Psathyrellaceae</taxon>
        <taxon>Coprinellus</taxon>
    </lineage>
</organism>
<evidence type="ECO:0000313" key="3">
    <source>
        <dbReference type="Proteomes" id="UP000298030"/>
    </source>
</evidence>
<evidence type="ECO:0000256" key="1">
    <source>
        <dbReference type="SAM" id="MobiDB-lite"/>
    </source>
</evidence>
<feature type="region of interest" description="Disordered" evidence="1">
    <location>
        <begin position="234"/>
        <end position="276"/>
    </location>
</feature>
<sequence>MSTVSLATLPQETLDAIVDAVASENDAFVTLRALAVTNRSILSRCRRHLFRVVRLTYEGTFPTTPFAHPRPTSTRLQGLFAFLNESVLSGNTIGVTPVGAFVQVLKVTNTLSPLVIQMTALMPNLRSVKVRANWNKEDERLCTNHEALCQALGGIPQQLTPNSFNADLMGRISRCLNELDGYVPPPPVGRPREWGHHRQTRDLRELWVARTRDPLWTNPRGFTEIEEFRDRALHSGAERSHWPSSAPGPVKAHAGQPRAEPFAWQTDRGSCVTTPA</sequence>
<protein>
    <submittedName>
        <fullName evidence="2">Uncharacterized protein</fullName>
    </submittedName>
</protein>
<gene>
    <name evidence="2" type="ORF">FA13DRAFT_492489</name>
</gene>
<dbReference type="EMBL" id="QPFP01000021">
    <property type="protein sequence ID" value="TEB30746.1"/>
    <property type="molecule type" value="Genomic_DNA"/>
</dbReference>
<proteinExistence type="predicted"/>
<accession>A0A4Y7T993</accession>
<dbReference type="AlphaFoldDB" id="A0A4Y7T993"/>
<feature type="compositionally biased region" description="Polar residues" evidence="1">
    <location>
        <begin position="267"/>
        <end position="276"/>
    </location>
</feature>
<evidence type="ECO:0000313" key="2">
    <source>
        <dbReference type="EMBL" id="TEB30746.1"/>
    </source>
</evidence>
<reference evidence="2 3" key="1">
    <citation type="journal article" date="2019" name="Nat. Ecol. Evol.">
        <title>Megaphylogeny resolves global patterns of mushroom evolution.</title>
        <authorList>
            <person name="Varga T."/>
            <person name="Krizsan K."/>
            <person name="Foldi C."/>
            <person name="Dima B."/>
            <person name="Sanchez-Garcia M."/>
            <person name="Sanchez-Ramirez S."/>
            <person name="Szollosi G.J."/>
            <person name="Szarkandi J.G."/>
            <person name="Papp V."/>
            <person name="Albert L."/>
            <person name="Andreopoulos W."/>
            <person name="Angelini C."/>
            <person name="Antonin V."/>
            <person name="Barry K.W."/>
            <person name="Bougher N.L."/>
            <person name="Buchanan P."/>
            <person name="Buyck B."/>
            <person name="Bense V."/>
            <person name="Catcheside P."/>
            <person name="Chovatia M."/>
            <person name="Cooper J."/>
            <person name="Damon W."/>
            <person name="Desjardin D."/>
            <person name="Finy P."/>
            <person name="Geml J."/>
            <person name="Haridas S."/>
            <person name="Hughes K."/>
            <person name="Justo A."/>
            <person name="Karasinski D."/>
            <person name="Kautmanova I."/>
            <person name="Kiss B."/>
            <person name="Kocsube S."/>
            <person name="Kotiranta H."/>
            <person name="LaButti K.M."/>
            <person name="Lechner B.E."/>
            <person name="Liimatainen K."/>
            <person name="Lipzen A."/>
            <person name="Lukacs Z."/>
            <person name="Mihaltcheva S."/>
            <person name="Morgado L.N."/>
            <person name="Niskanen T."/>
            <person name="Noordeloos M.E."/>
            <person name="Ohm R.A."/>
            <person name="Ortiz-Santana B."/>
            <person name="Ovrebo C."/>
            <person name="Racz N."/>
            <person name="Riley R."/>
            <person name="Savchenko A."/>
            <person name="Shiryaev A."/>
            <person name="Soop K."/>
            <person name="Spirin V."/>
            <person name="Szebenyi C."/>
            <person name="Tomsovsky M."/>
            <person name="Tulloss R.E."/>
            <person name="Uehling J."/>
            <person name="Grigoriev I.V."/>
            <person name="Vagvolgyi C."/>
            <person name="Papp T."/>
            <person name="Martin F.M."/>
            <person name="Miettinen O."/>
            <person name="Hibbett D.S."/>
            <person name="Nagy L.G."/>
        </authorList>
    </citation>
    <scope>NUCLEOTIDE SEQUENCE [LARGE SCALE GENOMIC DNA]</scope>
    <source>
        <strain evidence="2 3">FP101781</strain>
    </source>
</reference>
<dbReference type="OrthoDB" id="2745898at2759"/>
<comment type="caution">
    <text evidence="2">The sequence shown here is derived from an EMBL/GenBank/DDBJ whole genome shotgun (WGS) entry which is preliminary data.</text>
</comment>